<dbReference type="Proteomes" id="UP000422221">
    <property type="component" value="Unassembled WGS sequence"/>
</dbReference>
<dbReference type="AlphaFoldDB" id="A0A7J4XJC5"/>
<evidence type="ECO:0000313" key="4">
    <source>
        <dbReference type="Proteomes" id="UP000422221"/>
    </source>
</evidence>
<feature type="domain" description="Phosphodiester glycosidase" evidence="2">
    <location>
        <begin position="230"/>
        <end position="386"/>
    </location>
</feature>
<dbReference type="GO" id="GO:0016798">
    <property type="term" value="F:hydrolase activity, acting on glycosyl bonds"/>
    <property type="evidence" value="ECO:0007669"/>
    <property type="project" value="UniProtKB-KW"/>
</dbReference>
<feature type="chain" id="PRO_5029654696" evidence="1">
    <location>
        <begin position="21"/>
        <end position="820"/>
    </location>
</feature>
<dbReference type="PANTHER" id="PTHR40446:SF2">
    <property type="entry name" value="N-ACETYLGLUCOSAMINE-1-PHOSPHODIESTER ALPHA-N-ACETYLGLUCOSAMINIDASE"/>
    <property type="match status" value="1"/>
</dbReference>
<evidence type="ECO:0000259" key="2">
    <source>
        <dbReference type="Pfam" id="PF09992"/>
    </source>
</evidence>
<accession>A0A7J4XJC5</accession>
<dbReference type="PANTHER" id="PTHR40446">
    <property type="entry name" value="N-ACETYLGLUCOSAMINE-1-PHOSPHODIESTER ALPHA-N-ACETYLGLUCOSAMINIDASE"/>
    <property type="match status" value="1"/>
</dbReference>
<keyword evidence="1" id="KW-0732">Signal</keyword>
<dbReference type="RefSeq" id="WP_130058201.1">
    <property type="nucleotide sequence ID" value="NZ_JADNPJ010000004.1"/>
</dbReference>
<gene>
    <name evidence="3" type="ORF">F3F73_09890</name>
</gene>
<organism evidence="3 4">
    <name type="scientific">Bacteroides salyersiae</name>
    <dbReference type="NCBI Taxonomy" id="291644"/>
    <lineage>
        <taxon>Bacteria</taxon>
        <taxon>Pseudomonadati</taxon>
        <taxon>Bacteroidota</taxon>
        <taxon>Bacteroidia</taxon>
        <taxon>Bacteroidales</taxon>
        <taxon>Bacteroidaceae</taxon>
        <taxon>Bacteroides</taxon>
    </lineage>
</organism>
<dbReference type="EMBL" id="VWMK01000008">
    <property type="protein sequence ID" value="KAA3765860.1"/>
    <property type="molecule type" value="Genomic_DNA"/>
</dbReference>
<reference evidence="3 4" key="1">
    <citation type="journal article" date="2019" name="Nat. Med.">
        <title>A library of human gut bacterial isolates paired with longitudinal multiomics data enables mechanistic microbiome research.</title>
        <authorList>
            <person name="Poyet M."/>
            <person name="Groussin M."/>
            <person name="Gibbons S.M."/>
            <person name="Avila-Pacheco J."/>
            <person name="Jiang X."/>
            <person name="Kearney S.M."/>
            <person name="Perrotta A.R."/>
            <person name="Berdy B."/>
            <person name="Zhao S."/>
            <person name="Lieberman T.D."/>
            <person name="Swanson P.K."/>
            <person name="Smith M."/>
            <person name="Roesemann S."/>
            <person name="Alexander J.E."/>
            <person name="Rich S.A."/>
            <person name="Livny J."/>
            <person name="Vlamakis H."/>
            <person name="Clish C."/>
            <person name="Bullock K."/>
            <person name="Deik A."/>
            <person name="Scott J."/>
            <person name="Pierce K.A."/>
            <person name="Xavier R.J."/>
            <person name="Alm E.J."/>
        </authorList>
    </citation>
    <scope>NUCLEOTIDE SEQUENCE [LARGE SCALE GENOMIC DNA]</scope>
    <source>
        <strain evidence="3 4">BIOML-A10</strain>
    </source>
</reference>
<comment type="caution">
    <text evidence="3">The sequence shown here is derived from an EMBL/GenBank/DDBJ whole genome shotgun (WGS) entry which is preliminary data.</text>
</comment>
<evidence type="ECO:0000313" key="3">
    <source>
        <dbReference type="EMBL" id="KAA3765860.1"/>
    </source>
</evidence>
<protein>
    <submittedName>
        <fullName evidence="3">Phosphodiester glycosidase family protein</fullName>
    </submittedName>
</protein>
<name>A0A7J4XJC5_9BACE</name>
<sequence length="820" mass="90649">MKNIFLLYVALLISAPTLRAQEPLWGTPDTLEHYTLGAGVQYTKIAYRDKPVLMWVTTIDLTNPYTQIEQVQSHNKVPDVSRETVMSMSRSNTYPGHRVCAAFNHDFFVYESGVCIGVNISNGEIPFASGSGRSIFAISQEKTAGVFYPSLISKILLKDGSEVNIDYYNSSATALVGNCILFNRMNSRILTDPGLYIKIKPLDTWTVNGNDIRCEVQEVSDTPIQTSATEYVIYARNESVQSFENKIKAGDVIAVSQKFVKGKFGEPLKDIVAGFHGYPSIAYEGKLHDGEYNDFENGREFEVSARVMAGMSQDGKTVYIVTVEGGTKESPGVNCIDIANWMLAHGSWNVVNFDSGGSATIAVDHEMLNYPMRGGEIRPVADALLVVSTEPESETVASYSFVVPNLYTTAVSLNPLTLLSFNEYGKVLEKGGQGFTYRCIPEDMGYVDADGVFHAALNTTGGRIIASKDGKEAILNVFVSPVSDVQAYPQSLLIDGHREFPIRIDATSGNKVYQLDPSAFIWTSSNPDCCRVEAGIIKGVANGETELQGTLEDLSVCVKVKVEIADEDRIQETFADMASWPMKTTGTFSNLRFENYGLPVGWDNGVNMVFDVKTGRSAYIEFTKPVTFYSLPDSISFRMFVKDDLVKELYLDFASNTKVSFEKVRLEPAWGIDSVYSISFMDNGIPLDLIEYPLTLTGMKFYLKPGMTFTDTRISFKDLTAHYPLSQGVGVSETLVDDAVSWLNYSGGEAILHYSLLKAGTASFSLWTADGRNLMSHLTNRLLAGKYTYNVPLHSLDSGVYFLSVLIDGRRDTHKLMVRK</sequence>
<feature type="signal peptide" evidence="1">
    <location>
        <begin position="1"/>
        <end position="20"/>
    </location>
</feature>
<proteinExistence type="predicted"/>
<dbReference type="InterPro" id="IPR018711">
    <property type="entry name" value="NAGPA"/>
</dbReference>
<keyword evidence="3" id="KW-0378">Hydrolase</keyword>
<evidence type="ECO:0000256" key="1">
    <source>
        <dbReference type="SAM" id="SignalP"/>
    </source>
</evidence>
<keyword evidence="3" id="KW-0326">Glycosidase</keyword>
<dbReference type="Pfam" id="PF09992">
    <property type="entry name" value="NAGPA"/>
    <property type="match status" value="1"/>
</dbReference>